<accession>A0A0N9N0T7</accession>
<dbReference type="InterPro" id="IPR011991">
    <property type="entry name" value="ArsR-like_HTH"/>
</dbReference>
<organism evidence="1 2">
    <name type="scientific">Gordonia phthalatica</name>
    <dbReference type="NCBI Taxonomy" id="1136941"/>
    <lineage>
        <taxon>Bacteria</taxon>
        <taxon>Bacillati</taxon>
        <taxon>Actinomycetota</taxon>
        <taxon>Actinomycetes</taxon>
        <taxon>Mycobacteriales</taxon>
        <taxon>Gordoniaceae</taxon>
        <taxon>Gordonia</taxon>
    </lineage>
</organism>
<dbReference type="SUPFAM" id="SSF46785">
    <property type="entry name" value="Winged helix' DNA-binding domain"/>
    <property type="match status" value="1"/>
</dbReference>
<protein>
    <submittedName>
        <fullName evidence="1">Transcriptional regulator</fullName>
    </submittedName>
</protein>
<proteinExistence type="predicted"/>
<dbReference type="Gene3D" id="1.10.10.10">
    <property type="entry name" value="Winged helix-like DNA-binding domain superfamily/Winged helix DNA-binding domain"/>
    <property type="match status" value="1"/>
</dbReference>
<reference evidence="2" key="1">
    <citation type="submission" date="2015-06" db="EMBL/GenBank/DDBJ databases">
        <title>Complete genome sequence and metabolic analysis of phthalate degradation pathway in Gordonia sp. QH-11.</title>
        <authorList>
            <person name="Jin D."/>
            <person name="Kong X."/>
            <person name="Bai Z."/>
        </authorList>
    </citation>
    <scope>NUCLEOTIDE SEQUENCE [LARGE SCALE GENOMIC DNA]</scope>
    <source>
        <strain evidence="2">QH-11</strain>
    </source>
</reference>
<dbReference type="Pfam" id="PF12840">
    <property type="entry name" value="HTH_20"/>
    <property type="match status" value="1"/>
</dbReference>
<dbReference type="RefSeq" id="WP_062391675.1">
    <property type="nucleotide sequence ID" value="NZ_CP011853.1"/>
</dbReference>
<gene>
    <name evidence="1" type="ORF">ACH46_03350</name>
</gene>
<dbReference type="CDD" id="cd00090">
    <property type="entry name" value="HTH_ARSR"/>
    <property type="match status" value="1"/>
</dbReference>
<sequence length="198" mass="20965">MRSTILDALRAAGAAMTVAELSAACDIPATTVRFHLRGLEGDGLVLAETAEQSGRGRPRLLYRARPAMDPSGPRNYELLAGVLVKALAALPGAEQQAAEAGWTWGRERATASADPTDDLVTVLDEFGFAPEKACDGIRLNRCPFLELARERPGITCAVHRGIMQGVLSTHSTDVALAGLDAFVDGDHCFASLTEGDHP</sequence>
<dbReference type="InterPro" id="IPR036388">
    <property type="entry name" value="WH-like_DNA-bd_sf"/>
</dbReference>
<dbReference type="InterPro" id="IPR036390">
    <property type="entry name" value="WH_DNA-bd_sf"/>
</dbReference>
<dbReference type="KEGG" id="goq:ACH46_03350"/>
<keyword evidence="2" id="KW-1185">Reference proteome</keyword>
<dbReference type="Proteomes" id="UP000063789">
    <property type="component" value="Chromosome"/>
</dbReference>
<evidence type="ECO:0000313" key="1">
    <source>
        <dbReference type="EMBL" id="ALG83720.1"/>
    </source>
</evidence>
<dbReference type="EMBL" id="CP011853">
    <property type="protein sequence ID" value="ALG83720.1"/>
    <property type="molecule type" value="Genomic_DNA"/>
</dbReference>
<reference evidence="1 2" key="2">
    <citation type="journal article" date="2017" name="Int. J. Syst. Evol. Microbiol.">
        <title>Gordonia phthalatica sp. nov., a di-n-butyl phthalate-degrading bacterium isolated from activated sludge.</title>
        <authorList>
            <person name="Jin D."/>
            <person name="Kong X."/>
            <person name="Jia M."/>
            <person name="Yu X."/>
            <person name="Wang X."/>
            <person name="Zhuang X."/>
            <person name="Deng Y."/>
            <person name="Bai Z."/>
        </authorList>
    </citation>
    <scope>NUCLEOTIDE SEQUENCE [LARGE SCALE GENOMIC DNA]</scope>
    <source>
        <strain evidence="1 2">QH-11</strain>
    </source>
</reference>
<dbReference type="AlphaFoldDB" id="A0A0N9N0T7"/>
<dbReference type="STRING" id="1136941.ACH46_03350"/>
<dbReference type="PATRIC" id="fig|1136941.3.peg.677"/>
<dbReference type="OrthoDB" id="3399802at2"/>
<evidence type="ECO:0000313" key="2">
    <source>
        <dbReference type="Proteomes" id="UP000063789"/>
    </source>
</evidence>
<name>A0A0N9N0T7_9ACTN</name>